<accession>A0A8J2PGQ7</accession>
<keyword evidence="2" id="KW-1185">Reference proteome</keyword>
<comment type="caution">
    <text evidence="1">The sequence shown here is derived from an EMBL/GenBank/DDBJ whole genome shotgun (WGS) entry which is preliminary data.</text>
</comment>
<dbReference type="Proteomes" id="UP000708208">
    <property type="component" value="Unassembled WGS sequence"/>
</dbReference>
<evidence type="ECO:0000313" key="1">
    <source>
        <dbReference type="EMBL" id="CAG7829168.1"/>
    </source>
</evidence>
<proteinExistence type="predicted"/>
<dbReference type="EMBL" id="CAJVCH010550384">
    <property type="protein sequence ID" value="CAG7829168.1"/>
    <property type="molecule type" value="Genomic_DNA"/>
</dbReference>
<evidence type="ECO:0000313" key="2">
    <source>
        <dbReference type="Proteomes" id="UP000708208"/>
    </source>
</evidence>
<gene>
    <name evidence="1" type="ORF">AFUS01_LOCUS39043</name>
</gene>
<name>A0A8J2PGQ7_9HEXA</name>
<organism evidence="1 2">
    <name type="scientific">Allacma fusca</name>
    <dbReference type="NCBI Taxonomy" id="39272"/>
    <lineage>
        <taxon>Eukaryota</taxon>
        <taxon>Metazoa</taxon>
        <taxon>Ecdysozoa</taxon>
        <taxon>Arthropoda</taxon>
        <taxon>Hexapoda</taxon>
        <taxon>Collembola</taxon>
        <taxon>Symphypleona</taxon>
        <taxon>Sminthuridae</taxon>
        <taxon>Allacma</taxon>
    </lineage>
</organism>
<protein>
    <submittedName>
        <fullName evidence="1">Uncharacterized protein</fullName>
    </submittedName>
</protein>
<sequence>MRDNCNMQFDKIFSFFAIHWIPNWSKLFKRLHTLIVPGGEIGYFLPAGSDMYTVWKQMSKDPVWEKYYEVEIDKGFPETYYSPDAAQYACNLMESAGFIVDESRLIATFHDFPNLEDFNDFALGINPVIGNIPENMKSAFVKAYPDSDMYSVWKQMSKDPVWGKYYEVDMDKGFPESYYSPNPVQMLAI</sequence>
<dbReference type="AlphaFoldDB" id="A0A8J2PGQ7"/>
<reference evidence="1" key="1">
    <citation type="submission" date="2021-06" db="EMBL/GenBank/DDBJ databases">
        <authorList>
            <person name="Hodson N. C."/>
            <person name="Mongue J. A."/>
            <person name="Jaron S. K."/>
        </authorList>
    </citation>
    <scope>NUCLEOTIDE SEQUENCE</scope>
</reference>
<dbReference type="OrthoDB" id="66144at2759"/>